<accession>M1BAP2</accession>
<feature type="compositionally biased region" description="Low complexity" evidence="1">
    <location>
        <begin position="117"/>
        <end position="126"/>
    </location>
</feature>
<dbReference type="PANTHER" id="PTHR33180">
    <property type="entry name" value="PHOTOSYSTEM II CP43 REACTION CENTER PROTEIN"/>
    <property type="match status" value="1"/>
</dbReference>
<dbReference type="PANTHER" id="PTHR33180:SF31">
    <property type="entry name" value="POLYPROTEIN PROTEIN"/>
    <property type="match status" value="1"/>
</dbReference>
<reference evidence="3" key="1">
    <citation type="journal article" date="2011" name="Nature">
        <title>Genome sequence and analysis of the tuber crop potato.</title>
        <authorList>
            <consortium name="The Potato Genome Sequencing Consortium"/>
        </authorList>
    </citation>
    <scope>NUCLEOTIDE SEQUENCE [LARGE SCALE GENOMIC DNA]</scope>
    <source>
        <strain evidence="3">cv. DM1-3 516 R44</strain>
    </source>
</reference>
<proteinExistence type="predicted"/>
<dbReference type="PaxDb" id="4113-PGSC0003DMT400040952"/>
<dbReference type="Gramene" id="PGSC0003DMT400040952">
    <property type="protein sequence ID" value="PGSC0003DMT400040952"/>
    <property type="gene ID" value="PGSC0003DMG400015842"/>
</dbReference>
<feature type="region of interest" description="Disordered" evidence="1">
    <location>
        <begin position="107"/>
        <end position="128"/>
    </location>
</feature>
<evidence type="ECO:0008006" key="4">
    <source>
        <dbReference type="Google" id="ProtNLM"/>
    </source>
</evidence>
<keyword evidence="3" id="KW-1185">Reference proteome</keyword>
<evidence type="ECO:0000313" key="2">
    <source>
        <dbReference type="EnsemblPlants" id="PGSC0003DMT400040952"/>
    </source>
</evidence>
<evidence type="ECO:0000256" key="1">
    <source>
        <dbReference type="SAM" id="MobiDB-lite"/>
    </source>
</evidence>
<evidence type="ECO:0000313" key="3">
    <source>
        <dbReference type="Proteomes" id="UP000011115"/>
    </source>
</evidence>
<organism evidence="2 3">
    <name type="scientific">Solanum tuberosum</name>
    <name type="common">Potato</name>
    <dbReference type="NCBI Taxonomy" id="4113"/>
    <lineage>
        <taxon>Eukaryota</taxon>
        <taxon>Viridiplantae</taxon>
        <taxon>Streptophyta</taxon>
        <taxon>Embryophyta</taxon>
        <taxon>Tracheophyta</taxon>
        <taxon>Spermatophyta</taxon>
        <taxon>Magnoliopsida</taxon>
        <taxon>eudicotyledons</taxon>
        <taxon>Gunneridae</taxon>
        <taxon>Pentapetalae</taxon>
        <taxon>asterids</taxon>
        <taxon>lamiids</taxon>
        <taxon>Solanales</taxon>
        <taxon>Solanaceae</taxon>
        <taxon>Solanoideae</taxon>
        <taxon>Solaneae</taxon>
        <taxon>Solanum</taxon>
    </lineage>
</organism>
<name>M1BAP2_SOLTU</name>
<feature type="compositionally biased region" description="Polar residues" evidence="1">
    <location>
        <begin position="1"/>
        <end position="13"/>
    </location>
</feature>
<feature type="region of interest" description="Disordered" evidence="1">
    <location>
        <begin position="1"/>
        <end position="28"/>
    </location>
</feature>
<feature type="region of interest" description="Disordered" evidence="1">
    <location>
        <begin position="163"/>
        <end position="188"/>
    </location>
</feature>
<protein>
    <recommendedName>
        <fullName evidence="4">Integrase core domain containing protein</fullName>
    </recommendedName>
</protein>
<dbReference type="HOGENOM" id="CLU_029307_5_0_1"/>
<dbReference type="Proteomes" id="UP000011115">
    <property type="component" value="Unassembled WGS sequence"/>
</dbReference>
<dbReference type="InParanoid" id="M1BAP2"/>
<sequence length="271" mass="29895">MQGSEQQVQSASCQRGRRARPNPPFDSRHLQIGVCKTQRAYEIIGESPTMSMIPTDTVVGTPTLTGDIARSKVAGRNMPLQGKAKGITLNENATASRGKAIKLSITGGKGKGKGKASELSEASSESDGIYATYLTPSEGEDEHQEPQTIEFEDDEHFIAQRTELRSKKRHDPSRIRNPQPTTSTPPVPEQAMVLAPPVQGPPPKSMNRLKTEGMRTIVKEKCLSIDGVIDRYPEIMDCLKHHKFQIFTKPRGSYIPSWVRELYGAYGSLIH</sequence>
<reference evidence="2" key="2">
    <citation type="submission" date="2015-06" db="UniProtKB">
        <authorList>
            <consortium name="EnsemblPlants"/>
        </authorList>
    </citation>
    <scope>IDENTIFICATION</scope>
    <source>
        <strain evidence="2">DM1-3 516 R44</strain>
    </source>
</reference>
<dbReference type="EnsemblPlants" id="PGSC0003DMT400040952">
    <property type="protein sequence ID" value="PGSC0003DMT400040952"/>
    <property type="gene ID" value="PGSC0003DMG400015842"/>
</dbReference>
<dbReference type="AlphaFoldDB" id="M1BAP2"/>